<dbReference type="EMBL" id="JBHUFV010000105">
    <property type="protein sequence ID" value="MFD1940261.1"/>
    <property type="molecule type" value="Genomic_DNA"/>
</dbReference>
<comment type="caution">
    <text evidence="2">The sequence shown here is derived from an EMBL/GenBank/DDBJ whole genome shotgun (WGS) entry which is preliminary data.</text>
</comment>
<protein>
    <recommendedName>
        <fullName evidence="4">Exo-alpha-sialidase</fullName>
    </recommendedName>
</protein>
<accession>A0ABW4TEU4</accession>
<reference evidence="3" key="1">
    <citation type="journal article" date="2019" name="Int. J. Syst. Evol. Microbiol.">
        <title>The Global Catalogue of Microorganisms (GCM) 10K type strain sequencing project: providing services to taxonomists for standard genome sequencing and annotation.</title>
        <authorList>
            <consortium name="The Broad Institute Genomics Platform"/>
            <consortium name="The Broad Institute Genome Sequencing Center for Infectious Disease"/>
            <person name="Wu L."/>
            <person name="Ma J."/>
        </authorList>
    </citation>
    <scope>NUCLEOTIDE SEQUENCE [LARGE SCALE GENOMIC DNA]</scope>
    <source>
        <strain evidence="3">ICMP 6774ER</strain>
    </source>
</reference>
<proteinExistence type="predicted"/>
<evidence type="ECO:0008006" key="4">
    <source>
        <dbReference type="Google" id="ProtNLM"/>
    </source>
</evidence>
<evidence type="ECO:0000313" key="3">
    <source>
        <dbReference type="Proteomes" id="UP001597368"/>
    </source>
</evidence>
<dbReference type="SUPFAM" id="SSF50939">
    <property type="entry name" value="Sialidases"/>
    <property type="match status" value="1"/>
</dbReference>
<feature type="transmembrane region" description="Helical" evidence="1">
    <location>
        <begin position="12"/>
        <end position="36"/>
    </location>
</feature>
<dbReference type="Gene3D" id="2.120.10.10">
    <property type="match status" value="1"/>
</dbReference>
<evidence type="ECO:0000256" key="1">
    <source>
        <dbReference type="SAM" id="Phobius"/>
    </source>
</evidence>
<sequence>MRRSSPVRRRHPVGPYLVVITLALTVAAGVILWQLWNAGQEGLRLAAGSSRSGDELFVVPAAGDGSNQKLNDLAAVGRAVVAVGSDTTSPVPRPLFLYSPDSGATWQLANVTGSTTTTVQRVVGANGAWLAFGQDGVGDERGLWTSTDGSTWAAVEQSGLQAFRKGDLIRDVARTASGFVAVGRTVLQDGTAGPVAWHSADGRAWTRVDSRDIGTPDKVGEFKTVVAREDQVVVLAQPAQGGGSVVMRSTDGGRTWVRTATRLPDIAPRQGALAVLPQRFVLIPTRHREPRGDVQVYCSPTGAEWNRCGAIGGLDAQSTGVNAVVTHAGGLAAVSQSGLDSYTVYTSADAAKWTKRADLGSMPGATVRGLTLADSGTLVVGGDQAAADVDNQLVLMTAKDGGQAAKVPLADIRGLTRVARQTARVAAADGRFVAVGSASGDAGIWTSTNAVDWKSVTLGAPRQQELTDLAHGRKGWLAVGTTMPDASSTEPLLVGSADGRSWKRIDAPGRADGQPYLSMRSVAAGEGGYVIAGEDRSASGTAAAALWYTTDLRTFSRVAKLPRDGAGVRIHDVAAGQGAYVAVGGSGGAERESGVVWISADGLTWKARERLLPPHATSAGLRQVVRYGERIVAMGTAQVSGSRKAFAAVSDDEGVSWSYSWLPAEQAAAVHDLASAPQGLVAVGWHGAPGSGDSAAWTSEDGLAWNRQDLTRDKLGGEGTQWLGAVTVSAADVVALGRSTTYNSDHLILWTSTLSSDR</sequence>
<keyword evidence="1" id="KW-0812">Transmembrane</keyword>
<dbReference type="InterPro" id="IPR036278">
    <property type="entry name" value="Sialidase_sf"/>
</dbReference>
<name>A0ABW4TEU4_9ACTN</name>
<dbReference type="SUPFAM" id="SSF110296">
    <property type="entry name" value="Oligoxyloglucan reducing end-specific cellobiohydrolase"/>
    <property type="match status" value="2"/>
</dbReference>
<organism evidence="2 3">
    <name type="scientific">Nonomuraea mangrovi</name>
    <dbReference type="NCBI Taxonomy" id="2316207"/>
    <lineage>
        <taxon>Bacteria</taxon>
        <taxon>Bacillati</taxon>
        <taxon>Actinomycetota</taxon>
        <taxon>Actinomycetes</taxon>
        <taxon>Streptosporangiales</taxon>
        <taxon>Streptosporangiaceae</taxon>
        <taxon>Nonomuraea</taxon>
    </lineage>
</organism>
<keyword evidence="1" id="KW-0472">Membrane</keyword>
<dbReference type="Proteomes" id="UP001597368">
    <property type="component" value="Unassembled WGS sequence"/>
</dbReference>
<dbReference type="Gene3D" id="2.130.10.10">
    <property type="entry name" value="YVTN repeat-like/Quinoprotein amine dehydrogenase"/>
    <property type="match status" value="1"/>
</dbReference>
<keyword evidence="3" id="KW-1185">Reference proteome</keyword>
<evidence type="ECO:0000313" key="2">
    <source>
        <dbReference type="EMBL" id="MFD1940261.1"/>
    </source>
</evidence>
<dbReference type="RefSeq" id="WP_379583299.1">
    <property type="nucleotide sequence ID" value="NZ_JBHUFV010000105.1"/>
</dbReference>
<keyword evidence="1" id="KW-1133">Transmembrane helix</keyword>
<dbReference type="InterPro" id="IPR015943">
    <property type="entry name" value="WD40/YVTN_repeat-like_dom_sf"/>
</dbReference>
<gene>
    <name evidence="2" type="ORF">ACFSKW_53260</name>
</gene>